<dbReference type="Gene3D" id="3.30.70.330">
    <property type="match status" value="1"/>
</dbReference>
<sequence>MFSIFYFSLDAYRYITYSREEEAIRCIQSVHGFVLDGRSLKYVCFCIWILFSWEICILQY</sequence>
<accession>A0A2P2MIB1</accession>
<dbReference type="SUPFAM" id="SSF54928">
    <property type="entry name" value="RNA-binding domain, RBD"/>
    <property type="match status" value="1"/>
</dbReference>
<dbReference type="GO" id="GO:0030014">
    <property type="term" value="C:CCR4-NOT complex"/>
    <property type="evidence" value="ECO:0007669"/>
    <property type="project" value="InterPro"/>
</dbReference>
<protein>
    <recommendedName>
        <fullName evidence="2">RRM domain-containing protein</fullName>
    </recommendedName>
</protein>
<dbReference type="InterPro" id="IPR039780">
    <property type="entry name" value="Mot2"/>
</dbReference>
<dbReference type="InterPro" id="IPR012677">
    <property type="entry name" value="Nucleotide-bd_a/b_plait_sf"/>
</dbReference>
<dbReference type="EMBL" id="GGEC01049499">
    <property type="protein sequence ID" value="MBX29983.1"/>
    <property type="molecule type" value="Transcribed_RNA"/>
</dbReference>
<name>A0A2P2MIB1_RHIMU</name>
<evidence type="ECO:0000313" key="1">
    <source>
        <dbReference type="EMBL" id="MBX29983.1"/>
    </source>
</evidence>
<organism evidence="1">
    <name type="scientific">Rhizophora mucronata</name>
    <name type="common">Asiatic mangrove</name>
    <dbReference type="NCBI Taxonomy" id="61149"/>
    <lineage>
        <taxon>Eukaryota</taxon>
        <taxon>Viridiplantae</taxon>
        <taxon>Streptophyta</taxon>
        <taxon>Embryophyta</taxon>
        <taxon>Tracheophyta</taxon>
        <taxon>Spermatophyta</taxon>
        <taxon>Magnoliopsida</taxon>
        <taxon>eudicotyledons</taxon>
        <taxon>Gunneridae</taxon>
        <taxon>Pentapetalae</taxon>
        <taxon>rosids</taxon>
        <taxon>fabids</taxon>
        <taxon>Malpighiales</taxon>
        <taxon>Rhizophoraceae</taxon>
        <taxon>Rhizophora</taxon>
    </lineage>
</organism>
<dbReference type="PANTHER" id="PTHR12603:SF36">
    <property type="entry name" value="RNA BINDING (RRM_RBD_RNP MOTIFS) FAMILY PROTEIN"/>
    <property type="match status" value="1"/>
</dbReference>
<proteinExistence type="predicted"/>
<evidence type="ECO:0008006" key="2">
    <source>
        <dbReference type="Google" id="ProtNLM"/>
    </source>
</evidence>
<dbReference type="AlphaFoldDB" id="A0A2P2MIB1"/>
<dbReference type="GO" id="GO:0003676">
    <property type="term" value="F:nucleic acid binding"/>
    <property type="evidence" value="ECO:0007669"/>
    <property type="project" value="InterPro"/>
</dbReference>
<dbReference type="GO" id="GO:0016567">
    <property type="term" value="P:protein ubiquitination"/>
    <property type="evidence" value="ECO:0007669"/>
    <property type="project" value="TreeGrafter"/>
</dbReference>
<dbReference type="GO" id="GO:0004842">
    <property type="term" value="F:ubiquitin-protein transferase activity"/>
    <property type="evidence" value="ECO:0007669"/>
    <property type="project" value="InterPro"/>
</dbReference>
<dbReference type="PANTHER" id="PTHR12603">
    <property type="entry name" value="CCR4-NOT TRANSCRIPTION COMPLEX RELATED"/>
    <property type="match status" value="1"/>
</dbReference>
<dbReference type="InterPro" id="IPR035979">
    <property type="entry name" value="RBD_domain_sf"/>
</dbReference>
<reference evidence="1" key="1">
    <citation type="submission" date="2018-02" db="EMBL/GenBank/DDBJ databases">
        <title>Rhizophora mucronata_Transcriptome.</title>
        <authorList>
            <person name="Meera S.P."/>
            <person name="Sreeshan A."/>
            <person name="Augustine A."/>
        </authorList>
    </citation>
    <scope>NUCLEOTIDE SEQUENCE</scope>
    <source>
        <tissue evidence="1">Leaf</tissue>
    </source>
</reference>